<protein>
    <submittedName>
        <fullName evidence="3">SDR family oxidoreductase</fullName>
    </submittedName>
</protein>
<reference evidence="3 4" key="1">
    <citation type="submission" date="2020-10" db="EMBL/GenBank/DDBJ databases">
        <title>Haloactinobacterium sp. RN3S43, a bacterium isolated from saline soil.</title>
        <authorList>
            <person name="Sun J.-Q."/>
        </authorList>
    </citation>
    <scope>NUCLEOTIDE SEQUENCE [LARGE SCALE GENOMIC DNA]</scope>
    <source>
        <strain evidence="3 4">RN3S43</strain>
    </source>
</reference>
<accession>A0A7M1SVD2</accession>
<evidence type="ECO:0000313" key="4">
    <source>
        <dbReference type="Proteomes" id="UP000593758"/>
    </source>
</evidence>
<sequence>MRGLTDRVALVTGGAHGIGRAICVRLAEEGCRVMVADVDSHVADSTATEIGGHAVTCDVTRRKDVHAAVEATLTAYGRLDVLVPNVGVAALDSLETLDEEGWHAQVDPTLHGAVRTIQAAMPALLESPGGGRIVATASVNGMGAVGGIPYSAAKAGLINAIANIAVSHGPQARRTTGADHGWVRANVVAPGTILTRNWTEQGPAQEAMLERITAAYPMGRVGLPEEVAAAVAFLASDEASWITGVTLPVDGGLMTGPLTHMIEMGWPDPS</sequence>
<evidence type="ECO:0000313" key="3">
    <source>
        <dbReference type="EMBL" id="QOR71519.1"/>
    </source>
</evidence>
<dbReference type="InterPro" id="IPR036291">
    <property type="entry name" value="NAD(P)-bd_dom_sf"/>
</dbReference>
<dbReference type="FunFam" id="3.40.50.720:FF:000084">
    <property type="entry name" value="Short-chain dehydrogenase reductase"/>
    <property type="match status" value="1"/>
</dbReference>
<name>A0A7M1SVD2_9MICO</name>
<keyword evidence="4" id="KW-1185">Reference proteome</keyword>
<dbReference type="SUPFAM" id="SSF51735">
    <property type="entry name" value="NAD(P)-binding Rossmann-fold domains"/>
    <property type="match status" value="1"/>
</dbReference>
<dbReference type="RefSeq" id="WP_193498177.1">
    <property type="nucleotide sequence ID" value="NZ_CP063169.1"/>
</dbReference>
<dbReference type="CDD" id="cd05233">
    <property type="entry name" value="SDR_c"/>
    <property type="match status" value="1"/>
</dbReference>
<dbReference type="PANTHER" id="PTHR42760">
    <property type="entry name" value="SHORT-CHAIN DEHYDROGENASES/REDUCTASES FAMILY MEMBER"/>
    <property type="match status" value="1"/>
</dbReference>
<gene>
    <name evidence="3" type="ORF">IM660_04300</name>
</gene>
<evidence type="ECO:0000256" key="2">
    <source>
        <dbReference type="ARBA" id="ARBA00023002"/>
    </source>
</evidence>
<dbReference type="InterPro" id="IPR002347">
    <property type="entry name" value="SDR_fam"/>
</dbReference>
<dbReference type="Gene3D" id="3.40.50.720">
    <property type="entry name" value="NAD(P)-binding Rossmann-like Domain"/>
    <property type="match status" value="1"/>
</dbReference>
<dbReference type="KEGG" id="halt:IM660_04300"/>
<dbReference type="EMBL" id="CP063169">
    <property type="protein sequence ID" value="QOR71519.1"/>
    <property type="molecule type" value="Genomic_DNA"/>
</dbReference>
<evidence type="ECO:0000256" key="1">
    <source>
        <dbReference type="ARBA" id="ARBA00006484"/>
    </source>
</evidence>
<keyword evidence="2" id="KW-0560">Oxidoreductase</keyword>
<dbReference type="GO" id="GO:0016616">
    <property type="term" value="F:oxidoreductase activity, acting on the CH-OH group of donors, NAD or NADP as acceptor"/>
    <property type="evidence" value="ECO:0007669"/>
    <property type="project" value="TreeGrafter"/>
</dbReference>
<dbReference type="PANTHER" id="PTHR42760:SF133">
    <property type="entry name" value="3-OXOACYL-[ACYL-CARRIER-PROTEIN] REDUCTASE"/>
    <property type="match status" value="1"/>
</dbReference>
<organism evidence="3 4">
    <name type="scientific">Ruania alkalisoli</name>
    <dbReference type="NCBI Taxonomy" id="2779775"/>
    <lineage>
        <taxon>Bacteria</taxon>
        <taxon>Bacillati</taxon>
        <taxon>Actinomycetota</taxon>
        <taxon>Actinomycetes</taxon>
        <taxon>Micrococcales</taxon>
        <taxon>Ruaniaceae</taxon>
        <taxon>Ruania</taxon>
    </lineage>
</organism>
<proteinExistence type="inferred from homology"/>
<dbReference type="PRINTS" id="PR00081">
    <property type="entry name" value="GDHRDH"/>
</dbReference>
<dbReference type="Proteomes" id="UP000593758">
    <property type="component" value="Chromosome"/>
</dbReference>
<comment type="similarity">
    <text evidence="1">Belongs to the short-chain dehydrogenases/reductases (SDR) family.</text>
</comment>
<dbReference type="PRINTS" id="PR00080">
    <property type="entry name" value="SDRFAMILY"/>
</dbReference>
<dbReference type="AlphaFoldDB" id="A0A7M1SVD2"/>
<dbReference type="Pfam" id="PF13561">
    <property type="entry name" value="adh_short_C2"/>
    <property type="match status" value="1"/>
</dbReference>